<dbReference type="OrthoDB" id="9799812at2"/>
<dbReference type="GO" id="GO:0003677">
    <property type="term" value="F:DNA binding"/>
    <property type="evidence" value="ECO:0007669"/>
    <property type="project" value="UniProtKB-KW"/>
</dbReference>
<evidence type="ECO:0000256" key="3">
    <source>
        <dbReference type="ARBA" id="ARBA00023163"/>
    </source>
</evidence>
<reference evidence="6 7" key="1">
    <citation type="submission" date="2019-04" db="EMBL/GenBank/DDBJ databases">
        <title>Thalassotalea guangxiensis sp. nov., isolated from sediment of the coastal wetland.</title>
        <authorList>
            <person name="Zheng S."/>
            <person name="Zhang D."/>
        </authorList>
    </citation>
    <scope>NUCLEOTIDE SEQUENCE [LARGE SCALE GENOMIC DNA]</scope>
    <source>
        <strain evidence="6 7">ZS-4</strain>
    </source>
</reference>
<keyword evidence="7" id="KW-1185">Reference proteome</keyword>
<feature type="domain" description="HTH gntR-type" evidence="5">
    <location>
        <begin position="23"/>
        <end position="90"/>
    </location>
</feature>
<protein>
    <submittedName>
        <fullName evidence="6">GntR family transcriptional regulator</fullName>
    </submittedName>
</protein>
<name>A0A4U1B4V9_9GAMM</name>
<dbReference type="InterPro" id="IPR011711">
    <property type="entry name" value="GntR_C"/>
</dbReference>
<dbReference type="PANTHER" id="PTHR43537:SF41">
    <property type="entry name" value="TRANSCRIPTIONAL REGULATORY PROTEIN"/>
    <property type="match status" value="1"/>
</dbReference>
<dbReference type="Gene3D" id="1.20.120.530">
    <property type="entry name" value="GntR ligand-binding domain-like"/>
    <property type="match status" value="1"/>
</dbReference>
<organism evidence="6 7">
    <name type="scientific">Thalassotalea mangrovi</name>
    <dbReference type="NCBI Taxonomy" id="2572245"/>
    <lineage>
        <taxon>Bacteria</taxon>
        <taxon>Pseudomonadati</taxon>
        <taxon>Pseudomonadota</taxon>
        <taxon>Gammaproteobacteria</taxon>
        <taxon>Alteromonadales</taxon>
        <taxon>Colwelliaceae</taxon>
        <taxon>Thalassotalea</taxon>
    </lineage>
</organism>
<dbReference type="SMART" id="SM00895">
    <property type="entry name" value="FCD"/>
    <property type="match status" value="1"/>
</dbReference>
<keyword evidence="1" id="KW-0805">Transcription regulation</keyword>
<dbReference type="GO" id="GO:0003700">
    <property type="term" value="F:DNA-binding transcription factor activity"/>
    <property type="evidence" value="ECO:0007669"/>
    <property type="project" value="InterPro"/>
</dbReference>
<dbReference type="EMBL" id="SWDB01000021">
    <property type="protein sequence ID" value="TKB45413.1"/>
    <property type="molecule type" value="Genomic_DNA"/>
</dbReference>
<dbReference type="Gene3D" id="1.10.10.10">
    <property type="entry name" value="Winged helix-like DNA-binding domain superfamily/Winged helix DNA-binding domain"/>
    <property type="match status" value="1"/>
</dbReference>
<dbReference type="SMART" id="SM00345">
    <property type="entry name" value="HTH_GNTR"/>
    <property type="match status" value="1"/>
</dbReference>
<dbReference type="Pfam" id="PF00392">
    <property type="entry name" value="GntR"/>
    <property type="match status" value="1"/>
</dbReference>
<dbReference type="Pfam" id="PF07729">
    <property type="entry name" value="FCD"/>
    <property type="match status" value="1"/>
</dbReference>
<proteinExistence type="predicted"/>
<keyword evidence="2" id="KW-0238">DNA-binding</keyword>
<dbReference type="CDD" id="cd07377">
    <property type="entry name" value="WHTH_GntR"/>
    <property type="match status" value="1"/>
</dbReference>
<dbReference type="InterPro" id="IPR036388">
    <property type="entry name" value="WH-like_DNA-bd_sf"/>
</dbReference>
<evidence type="ECO:0000256" key="2">
    <source>
        <dbReference type="ARBA" id="ARBA00023125"/>
    </source>
</evidence>
<feature type="compositionally biased region" description="Polar residues" evidence="4">
    <location>
        <begin position="1"/>
        <end position="12"/>
    </location>
</feature>
<evidence type="ECO:0000256" key="4">
    <source>
        <dbReference type="SAM" id="MobiDB-lite"/>
    </source>
</evidence>
<gene>
    <name evidence="6" type="ORF">E8M12_08920</name>
</gene>
<evidence type="ECO:0000256" key="1">
    <source>
        <dbReference type="ARBA" id="ARBA00023015"/>
    </source>
</evidence>
<dbReference type="PROSITE" id="PS50949">
    <property type="entry name" value="HTH_GNTR"/>
    <property type="match status" value="1"/>
</dbReference>
<dbReference type="Proteomes" id="UP000307999">
    <property type="component" value="Unassembled WGS sequence"/>
</dbReference>
<feature type="region of interest" description="Disordered" evidence="4">
    <location>
        <begin position="1"/>
        <end position="26"/>
    </location>
</feature>
<comment type="caution">
    <text evidence="6">The sequence shown here is derived from an EMBL/GenBank/DDBJ whole genome shotgun (WGS) entry which is preliminary data.</text>
</comment>
<evidence type="ECO:0000259" key="5">
    <source>
        <dbReference type="PROSITE" id="PS50949"/>
    </source>
</evidence>
<evidence type="ECO:0000313" key="6">
    <source>
        <dbReference type="EMBL" id="TKB45413.1"/>
    </source>
</evidence>
<dbReference type="SUPFAM" id="SSF48008">
    <property type="entry name" value="GntR ligand-binding domain-like"/>
    <property type="match status" value="1"/>
</dbReference>
<sequence>MTEELNLQSNTSKTERRNSGTVKDKKHRVTEQIRELILSGTLAPGCRISQESLAEHCGTSRIPVRDALARLENDGLVILKPNSGAWVAKLDLNECIESYKIREQLEPLALAEAIPKMSDEQIAQLQGMVEDMKQVEDTEEFLKLDRLFHLSSYQASGMNQLNPMIERFWNTTQHYRRAFTKLIGQDGTWIIHAEHTLMVEAIRRRDAEGAARILKEHIRRTRVNLEKHSEIFTH</sequence>
<dbReference type="AlphaFoldDB" id="A0A4U1B4V9"/>
<dbReference type="InterPro" id="IPR008920">
    <property type="entry name" value="TF_FadR/GntR_C"/>
</dbReference>
<keyword evidence="3" id="KW-0804">Transcription</keyword>
<dbReference type="InterPro" id="IPR000524">
    <property type="entry name" value="Tscrpt_reg_HTH_GntR"/>
</dbReference>
<dbReference type="SUPFAM" id="SSF46785">
    <property type="entry name" value="Winged helix' DNA-binding domain"/>
    <property type="match status" value="1"/>
</dbReference>
<accession>A0A4U1B4V9</accession>
<evidence type="ECO:0000313" key="7">
    <source>
        <dbReference type="Proteomes" id="UP000307999"/>
    </source>
</evidence>
<dbReference type="PANTHER" id="PTHR43537">
    <property type="entry name" value="TRANSCRIPTIONAL REGULATOR, GNTR FAMILY"/>
    <property type="match status" value="1"/>
</dbReference>
<dbReference type="InterPro" id="IPR036390">
    <property type="entry name" value="WH_DNA-bd_sf"/>
</dbReference>